<name>A0ACA9MHH4_9GLOM</name>
<comment type="caution">
    <text evidence="1">The sequence shown here is derived from an EMBL/GenBank/DDBJ whole genome shotgun (WGS) entry which is preliminary data.</text>
</comment>
<protein>
    <submittedName>
        <fullName evidence="1">28848_t:CDS:1</fullName>
    </submittedName>
</protein>
<keyword evidence="2" id="KW-1185">Reference proteome</keyword>
<sequence>AFFATPEKQHKWHIQLNSLAQLENEKVDAYATKFKKLLSRVDPTNSLPDQYIVRMFLSGLKGKTATFVAVTSPNSLNEAIAAARKVEAGEYYGTHLHETPVTPDKKDELIEALVKQVQQLSVNYVAATNQQEKDTREKERYKEISKPRKEIVCYRCGEKGHIARYCLSEKKYKEPNEEERRPTDNVRRVNYCEYEEDELYVVDKRKQQVQPDTPDKRPRLQPESKWDNRLRPRTENEPLLVDVGGQIEPMELGESRSIKKPRRKRGPSVIDRLEIDELFYNPWEESASPALYLTDIEEMPTKEEKETELTVEKQIEKFLQNETLTKEEKEKAAAFFQQERNLFTSDMQGLGETTVITHRIETGEAKPIKQKASGSTHWNADALSRINGTEEVAEVYMAIEEDSNQESEKEKGEEQIKKKRTNLPEFEEETIELRTQPTPLMQYIKLGTKYRRNLEYTGPSKSDWVIFGAKQELIRRNYLRDTGIDLGYTEPLNVQAIEEERNANRREDRRVINLGAMRRESNN</sequence>
<dbReference type="Proteomes" id="UP000789920">
    <property type="component" value="Unassembled WGS sequence"/>
</dbReference>
<organism evidence="1 2">
    <name type="scientific">Racocetra persica</name>
    <dbReference type="NCBI Taxonomy" id="160502"/>
    <lineage>
        <taxon>Eukaryota</taxon>
        <taxon>Fungi</taxon>
        <taxon>Fungi incertae sedis</taxon>
        <taxon>Mucoromycota</taxon>
        <taxon>Glomeromycotina</taxon>
        <taxon>Glomeromycetes</taxon>
        <taxon>Diversisporales</taxon>
        <taxon>Gigasporaceae</taxon>
        <taxon>Racocetra</taxon>
    </lineage>
</organism>
<evidence type="ECO:0000313" key="2">
    <source>
        <dbReference type="Proteomes" id="UP000789920"/>
    </source>
</evidence>
<reference evidence="1" key="1">
    <citation type="submission" date="2021-06" db="EMBL/GenBank/DDBJ databases">
        <authorList>
            <person name="Kallberg Y."/>
            <person name="Tangrot J."/>
            <person name="Rosling A."/>
        </authorList>
    </citation>
    <scope>NUCLEOTIDE SEQUENCE</scope>
    <source>
        <strain evidence="1">MA461A</strain>
    </source>
</reference>
<proteinExistence type="predicted"/>
<feature type="non-terminal residue" evidence="1">
    <location>
        <position position="1"/>
    </location>
</feature>
<evidence type="ECO:0000313" key="1">
    <source>
        <dbReference type="EMBL" id="CAG8592867.1"/>
    </source>
</evidence>
<gene>
    <name evidence="1" type="ORF">RPERSI_LOCUS5611</name>
</gene>
<accession>A0ACA9MHH4</accession>
<dbReference type="EMBL" id="CAJVQC010008461">
    <property type="protein sequence ID" value="CAG8592867.1"/>
    <property type="molecule type" value="Genomic_DNA"/>
</dbReference>